<evidence type="ECO:0000256" key="1">
    <source>
        <dbReference type="ARBA" id="ARBA00010088"/>
    </source>
</evidence>
<proteinExistence type="inferred from homology"/>
<evidence type="ECO:0000259" key="4">
    <source>
        <dbReference type="Pfam" id="PF08386"/>
    </source>
</evidence>
<dbReference type="InterPro" id="IPR013595">
    <property type="entry name" value="Pept_S33_TAP-like_C"/>
</dbReference>
<dbReference type="PANTHER" id="PTHR43248:SF25">
    <property type="entry name" value="AB HYDROLASE-1 DOMAIN-CONTAINING PROTEIN-RELATED"/>
    <property type="match status" value="1"/>
</dbReference>
<accession>A0A9P4Q5P1</accession>
<feature type="domain" description="AB hydrolase-1" evidence="3">
    <location>
        <begin position="74"/>
        <end position="268"/>
    </location>
</feature>
<evidence type="ECO:0000313" key="5">
    <source>
        <dbReference type="EMBL" id="KAF2721053.1"/>
    </source>
</evidence>
<protein>
    <recommendedName>
        <fullName evidence="7">Peptidase S33 tripeptidyl aminopeptidase-like C-terminal domain-containing protein</fullName>
    </recommendedName>
</protein>
<dbReference type="SUPFAM" id="SSF53474">
    <property type="entry name" value="alpha/beta-Hydrolases"/>
    <property type="match status" value="1"/>
</dbReference>
<dbReference type="OrthoDB" id="425534at2759"/>
<evidence type="ECO:0008006" key="7">
    <source>
        <dbReference type="Google" id="ProtNLM"/>
    </source>
</evidence>
<name>A0A9P4Q5P1_9PEZI</name>
<dbReference type="InterPro" id="IPR051601">
    <property type="entry name" value="Serine_prot/Carboxylest_S33"/>
</dbReference>
<dbReference type="EMBL" id="MU003794">
    <property type="protein sequence ID" value="KAF2721053.1"/>
    <property type="molecule type" value="Genomic_DNA"/>
</dbReference>
<keyword evidence="6" id="KW-1185">Reference proteome</keyword>
<feature type="domain" description="Peptidase S33 tripeptidyl aminopeptidase-like C-terminal" evidence="4">
    <location>
        <begin position="442"/>
        <end position="547"/>
    </location>
</feature>
<dbReference type="InterPro" id="IPR029058">
    <property type="entry name" value="AB_hydrolase_fold"/>
</dbReference>
<dbReference type="Pfam" id="PF08386">
    <property type="entry name" value="Abhydrolase_4"/>
    <property type="match status" value="1"/>
</dbReference>
<evidence type="ECO:0000313" key="6">
    <source>
        <dbReference type="Proteomes" id="UP000799441"/>
    </source>
</evidence>
<evidence type="ECO:0000256" key="2">
    <source>
        <dbReference type="ARBA" id="ARBA00022801"/>
    </source>
</evidence>
<dbReference type="Proteomes" id="UP000799441">
    <property type="component" value="Unassembled WGS sequence"/>
</dbReference>
<dbReference type="AlphaFoldDB" id="A0A9P4Q5P1"/>
<evidence type="ECO:0000259" key="3">
    <source>
        <dbReference type="Pfam" id="PF00561"/>
    </source>
</evidence>
<dbReference type="InterPro" id="IPR000073">
    <property type="entry name" value="AB_hydrolase_1"/>
</dbReference>
<dbReference type="Pfam" id="PF00561">
    <property type="entry name" value="Abhydrolase_1"/>
    <property type="match status" value="1"/>
</dbReference>
<gene>
    <name evidence="5" type="ORF">K431DRAFT_320709</name>
</gene>
<comment type="similarity">
    <text evidence="1">Belongs to the peptidase S33 family.</text>
</comment>
<comment type="caution">
    <text evidence="5">The sequence shown here is derived from an EMBL/GenBank/DDBJ whole genome shotgun (WGS) entry which is preliminary data.</text>
</comment>
<dbReference type="GO" id="GO:0016787">
    <property type="term" value="F:hydrolase activity"/>
    <property type="evidence" value="ECO:0007669"/>
    <property type="project" value="UniProtKB-KW"/>
</dbReference>
<dbReference type="PANTHER" id="PTHR43248">
    <property type="entry name" value="2-SUCCINYL-6-HYDROXY-2,4-CYCLOHEXADIENE-1-CARBOXYLATE SYNTHASE"/>
    <property type="match status" value="1"/>
</dbReference>
<sequence>MSAASLQVDIPFFDWSTIQPSASLDFSECYSGFHCARLHLPLDWHNSSNQNNVSLAVIRRPADVAPDHESYGGAVVLNPGGPGGSGVLMALNVADRMQRLINVNGSKQYDVVSFDPRGVFQTTPGAFCFDTSIESESWWRTKRAVGNLNDGGFVLSYHWAAETARGEACASSSEGSFPNGDNVRQYMSTASVARDMLELAAQLSTEHALKHHVSQASDLATQQVLRPAEASSVKLIFMGASYGTFLGQTFASMFPENIGKMVLDANLDAENWVSRYEGSISDNRAGKLYFFQRCFVGKSKCAFWRSEDSAPVDIENRYIKVVENLRGSPVVAYSTTLSPAVLTSSDLEWGFFMTTYQPLVFAPSFARILDAIENGREPTGIFWHHQFPAPAETNPQYSDYVLHNGEITSAIHCSDGPDLTDTNMTDFKDFLNHTNGRFGLEAGAVQAEFKLSCWTWPSSLRTKWRYAGPFGSNKSAPILFVNNRIDGATPLKSARKMAKLFAGSAVLEQDAVAHGALWPGGRASECAWGHVREYLNKGSLPADNEICKFECEAFGECNETTMTSDQVVPSVYSR</sequence>
<reference evidence="5" key="1">
    <citation type="journal article" date="2020" name="Stud. Mycol.">
        <title>101 Dothideomycetes genomes: a test case for predicting lifestyles and emergence of pathogens.</title>
        <authorList>
            <person name="Haridas S."/>
            <person name="Albert R."/>
            <person name="Binder M."/>
            <person name="Bloem J."/>
            <person name="Labutti K."/>
            <person name="Salamov A."/>
            <person name="Andreopoulos B."/>
            <person name="Baker S."/>
            <person name="Barry K."/>
            <person name="Bills G."/>
            <person name="Bluhm B."/>
            <person name="Cannon C."/>
            <person name="Castanera R."/>
            <person name="Culley D."/>
            <person name="Daum C."/>
            <person name="Ezra D."/>
            <person name="Gonzalez J."/>
            <person name="Henrissat B."/>
            <person name="Kuo A."/>
            <person name="Liang C."/>
            <person name="Lipzen A."/>
            <person name="Lutzoni F."/>
            <person name="Magnuson J."/>
            <person name="Mondo S."/>
            <person name="Nolan M."/>
            <person name="Ohm R."/>
            <person name="Pangilinan J."/>
            <person name="Park H.-J."/>
            <person name="Ramirez L."/>
            <person name="Alfaro M."/>
            <person name="Sun H."/>
            <person name="Tritt A."/>
            <person name="Yoshinaga Y."/>
            <person name="Zwiers L.-H."/>
            <person name="Turgeon B."/>
            <person name="Goodwin S."/>
            <person name="Spatafora J."/>
            <person name="Crous P."/>
            <person name="Grigoriev I."/>
        </authorList>
    </citation>
    <scope>NUCLEOTIDE SEQUENCE</scope>
    <source>
        <strain evidence="5">CBS 116435</strain>
    </source>
</reference>
<organism evidence="5 6">
    <name type="scientific">Polychaeton citri CBS 116435</name>
    <dbReference type="NCBI Taxonomy" id="1314669"/>
    <lineage>
        <taxon>Eukaryota</taxon>
        <taxon>Fungi</taxon>
        <taxon>Dikarya</taxon>
        <taxon>Ascomycota</taxon>
        <taxon>Pezizomycotina</taxon>
        <taxon>Dothideomycetes</taxon>
        <taxon>Dothideomycetidae</taxon>
        <taxon>Capnodiales</taxon>
        <taxon>Capnodiaceae</taxon>
        <taxon>Polychaeton</taxon>
    </lineage>
</organism>
<keyword evidence="2" id="KW-0378">Hydrolase</keyword>
<dbReference type="Gene3D" id="3.40.50.1820">
    <property type="entry name" value="alpha/beta hydrolase"/>
    <property type="match status" value="1"/>
</dbReference>